<evidence type="ECO:0000313" key="3">
    <source>
        <dbReference type="Proteomes" id="UP000813018"/>
    </source>
</evidence>
<evidence type="ECO:0000256" key="1">
    <source>
        <dbReference type="SAM" id="Phobius"/>
    </source>
</evidence>
<keyword evidence="3" id="KW-1185">Reference proteome</keyword>
<evidence type="ECO:0008006" key="4">
    <source>
        <dbReference type="Google" id="ProtNLM"/>
    </source>
</evidence>
<reference evidence="2 3" key="1">
    <citation type="journal article" date="2016" name="Int. J. Syst. Evol. Microbiol.">
        <title>Pontibacter aydingkolensis sp. nov., isolated from soil of a salt lake.</title>
        <authorList>
            <person name="Osman G."/>
            <person name="Zhang T."/>
            <person name="Lou K."/>
            <person name="Gao Y."/>
            <person name="Chang W."/>
            <person name="Lin Q."/>
            <person name="Yang H.M."/>
            <person name="Huo X.D."/>
            <person name="Wang N."/>
        </authorList>
    </citation>
    <scope>NUCLEOTIDE SEQUENCE [LARGE SCALE GENOMIC DNA]</scope>
    <source>
        <strain evidence="2 3">KACC 19255</strain>
    </source>
</reference>
<feature type="transmembrane region" description="Helical" evidence="1">
    <location>
        <begin position="92"/>
        <end position="110"/>
    </location>
</feature>
<gene>
    <name evidence="2" type="ORF">K0O23_06365</name>
</gene>
<proteinExistence type="predicted"/>
<name>A0ABS7CS96_9BACT</name>
<keyword evidence="1" id="KW-1133">Transmembrane helix</keyword>
<keyword evidence="1" id="KW-0812">Transmembrane</keyword>
<comment type="caution">
    <text evidence="2">The sequence shown here is derived from an EMBL/GenBank/DDBJ whole genome shotgun (WGS) entry which is preliminary data.</text>
</comment>
<accession>A0ABS7CS96</accession>
<evidence type="ECO:0000313" key="2">
    <source>
        <dbReference type="EMBL" id="MBW7466684.1"/>
    </source>
</evidence>
<dbReference type="RefSeq" id="WP_219876573.1">
    <property type="nucleotide sequence ID" value="NZ_JAHYXK010000004.1"/>
</dbReference>
<feature type="transmembrane region" description="Helical" evidence="1">
    <location>
        <begin position="67"/>
        <end position="86"/>
    </location>
</feature>
<organism evidence="2 3">
    <name type="scientific">Pontibacter aydingkolensis</name>
    <dbReference type="NCBI Taxonomy" id="1911536"/>
    <lineage>
        <taxon>Bacteria</taxon>
        <taxon>Pseudomonadati</taxon>
        <taxon>Bacteroidota</taxon>
        <taxon>Cytophagia</taxon>
        <taxon>Cytophagales</taxon>
        <taxon>Hymenobacteraceae</taxon>
        <taxon>Pontibacter</taxon>
    </lineage>
</organism>
<dbReference type="EMBL" id="JAHYXK010000004">
    <property type="protein sequence ID" value="MBW7466684.1"/>
    <property type="molecule type" value="Genomic_DNA"/>
</dbReference>
<sequence>MKHQKAGNYLKMPVHTKLNQTHFMLTTTAEKSVPTLENEMHLVEQSIHSAITSSEKNQPLKSILKKLYLHVSVIGIVLVICILFIGVKNQDVIMIECFKALLIVASLNLLRAYSISKI</sequence>
<dbReference type="Proteomes" id="UP000813018">
    <property type="component" value="Unassembled WGS sequence"/>
</dbReference>
<protein>
    <recommendedName>
        <fullName evidence="4">Cd2+/Zn2+-exporting ATPase</fullName>
    </recommendedName>
</protein>
<keyword evidence="1" id="KW-0472">Membrane</keyword>